<gene>
    <name evidence="2" type="ORF">A3L25_019795</name>
</gene>
<dbReference type="Gene3D" id="3.90.280.10">
    <property type="entry name" value="PEBP-like"/>
    <property type="match status" value="1"/>
</dbReference>
<evidence type="ECO:0000313" key="3">
    <source>
        <dbReference type="Proteomes" id="UP000076857"/>
    </source>
</evidence>
<dbReference type="GO" id="GO:0004860">
    <property type="term" value="F:protein kinase inhibitor activity"/>
    <property type="evidence" value="ECO:0007669"/>
    <property type="project" value="UniProtKB-KW"/>
</dbReference>
<dbReference type="InterPro" id="IPR005247">
    <property type="entry name" value="YbhB_YbcL/LppC-like"/>
</dbReference>
<dbReference type="InterPro" id="IPR008914">
    <property type="entry name" value="PEBP"/>
</dbReference>
<protein>
    <submittedName>
        <fullName evidence="2">YbhB/YbcL family Raf kinase inhibitor-like protein</fullName>
    </submittedName>
</protein>
<dbReference type="PANTHER" id="PTHR30289">
    <property type="entry name" value="UNCHARACTERIZED PROTEIN YBCL-RELATED"/>
    <property type="match status" value="1"/>
</dbReference>
<dbReference type="InterPro" id="IPR036610">
    <property type="entry name" value="PEBP-like_sf"/>
</dbReference>
<keyword evidence="1" id="KW-0732">Signal</keyword>
<keyword evidence="2" id="KW-0649">Protein kinase inhibitor</keyword>
<dbReference type="Proteomes" id="UP000076857">
    <property type="component" value="Chromosome"/>
</dbReference>
<dbReference type="PANTHER" id="PTHR30289:SF1">
    <property type="entry name" value="PEBP (PHOSPHATIDYLETHANOLAMINE-BINDING PROTEIN) FAMILY PROTEIN"/>
    <property type="match status" value="1"/>
</dbReference>
<name>A0AAP9N1N3_PSEPU</name>
<evidence type="ECO:0000256" key="1">
    <source>
        <dbReference type="SAM" id="SignalP"/>
    </source>
</evidence>
<feature type="chain" id="PRO_5043054127" evidence="1">
    <location>
        <begin position="21"/>
        <end position="180"/>
    </location>
</feature>
<dbReference type="EMBL" id="CP050951">
    <property type="protein sequence ID" value="QJQ11553.1"/>
    <property type="molecule type" value="Genomic_DNA"/>
</dbReference>
<reference evidence="2 3" key="1">
    <citation type="submission" date="2016-04" db="EMBL/GenBank/DDBJ databases">
        <authorList>
            <person name="Qiu J."/>
        </authorList>
    </citation>
    <scope>NUCLEOTIDE SEQUENCE [LARGE SCALE GENOMIC DNA]</scope>
    <source>
        <strain evidence="2 3">JQ581</strain>
    </source>
</reference>
<dbReference type="NCBIfam" id="TIGR00481">
    <property type="entry name" value="YbhB/YbcL family Raf kinase inhibitor-like protein"/>
    <property type="match status" value="1"/>
</dbReference>
<dbReference type="CDD" id="cd00865">
    <property type="entry name" value="PEBP_bact_arch"/>
    <property type="match status" value="1"/>
</dbReference>
<organism evidence="2 3">
    <name type="scientific">Pseudomonas putida</name>
    <name type="common">Arthrobacter siderocapsulatus</name>
    <dbReference type="NCBI Taxonomy" id="303"/>
    <lineage>
        <taxon>Bacteria</taxon>
        <taxon>Pseudomonadati</taxon>
        <taxon>Pseudomonadota</taxon>
        <taxon>Gammaproteobacteria</taxon>
        <taxon>Pseudomonadales</taxon>
        <taxon>Pseudomonadaceae</taxon>
        <taxon>Pseudomonas</taxon>
    </lineage>
</organism>
<dbReference type="AlphaFoldDB" id="A0AAP9N1N3"/>
<dbReference type="Pfam" id="PF01161">
    <property type="entry name" value="PBP"/>
    <property type="match status" value="1"/>
</dbReference>
<dbReference type="SUPFAM" id="SSF49777">
    <property type="entry name" value="PEBP-like"/>
    <property type="match status" value="1"/>
</dbReference>
<proteinExistence type="predicted"/>
<feature type="signal peptide" evidence="1">
    <location>
        <begin position="1"/>
        <end position="20"/>
    </location>
</feature>
<evidence type="ECO:0000313" key="2">
    <source>
        <dbReference type="EMBL" id="QJQ11553.1"/>
    </source>
</evidence>
<sequence>MILRFFIFSIAALSIAVAQAADFTVVSNSSVNGSFPQAQFANAMGCTGDNLSPHIAWQGAPQGTKSFVVTVYDPDAPTGSGWWHWVVANIPASVTELKEGVGSEGGAMPQGVVVVRGDSGIPSYAGICPPAGQAHNYVITVHALKVEKINLPPFVTPAMLGFMTLEAGLGKTTITVKGGR</sequence>
<dbReference type="RefSeq" id="WP_063422722.1">
    <property type="nucleotide sequence ID" value="NZ_CP050951.1"/>
</dbReference>
<reference evidence="2 3" key="2">
    <citation type="submission" date="2020-04" db="EMBL/GenBank/DDBJ databases">
        <title>Complete genome sequence of Pseudomonas putida strain JQ581.</title>
        <authorList>
            <person name="Mu Y."/>
        </authorList>
    </citation>
    <scope>NUCLEOTIDE SEQUENCE [LARGE SCALE GENOMIC DNA]</scope>
    <source>
        <strain evidence="2 3">JQ581</strain>
    </source>
</reference>
<accession>A0AAP9N1N3</accession>